<dbReference type="Pfam" id="PF20447">
    <property type="entry name" value="DUF6704"/>
    <property type="match status" value="1"/>
</dbReference>
<reference evidence="3" key="1">
    <citation type="journal article" date="2019" name="Int. J. Syst. Evol. Microbiol.">
        <title>The Global Catalogue of Microorganisms (GCM) 10K type strain sequencing project: providing services to taxonomists for standard genome sequencing and annotation.</title>
        <authorList>
            <consortium name="The Broad Institute Genomics Platform"/>
            <consortium name="The Broad Institute Genome Sequencing Center for Infectious Disease"/>
            <person name="Wu L."/>
            <person name="Ma J."/>
        </authorList>
    </citation>
    <scope>NUCLEOTIDE SEQUENCE [LARGE SCALE GENOMIC DNA]</scope>
    <source>
        <strain evidence="3">CGMCC 1.12471</strain>
    </source>
</reference>
<keyword evidence="3" id="KW-1185">Reference proteome</keyword>
<evidence type="ECO:0000313" key="2">
    <source>
        <dbReference type="EMBL" id="MFD1720978.1"/>
    </source>
</evidence>
<accession>A0ABW4LBR7</accession>
<evidence type="ECO:0000256" key="1">
    <source>
        <dbReference type="SAM" id="Phobius"/>
    </source>
</evidence>
<keyword evidence="1" id="KW-0472">Membrane</keyword>
<protein>
    <submittedName>
        <fullName evidence="2">HGxxPAAW family protein</fullName>
    </submittedName>
</protein>
<comment type="caution">
    <text evidence="2">The sequence shown here is derived from an EMBL/GenBank/DDBJ whole genome shotgun (WGS) entry which is preliminary data.</text>
</comment>
<dbReference type="NCBIfam" id="NF041681">
    <property type="entry name" value="HGxxPAAW"/>
    <property type="match status" value="1"/>
</dbReference>
<dbReference type="RefSeq" id="WP_377932808.1">
    <property type="nucleotide sequence ID" value="NZ_JBHUEA010000006.1"/>
</dbReference>
<feature type="transmembrane region" description="Helical" evidence="1">
    <location>
        <begin position="22"/>
        <end position="55"/>
    </location>
</feature>
<gene>
    <name evidence="2" type="ORF">ACFSBI_05400</name>
</gene>
<dbReference type="Proteomes" id="UP001597347">
    <property type="component" value="Unassembled WGS sequence"/>
</dbReference>
<keyword evidence="1" id="KW-1133">Transmembrane helix</keyword>
<dbReference type="InterPro" id="IPR046550">
    <property type="entry name" value="DUF6704"/>
</dbReference>
<proteinExistence type="predicted"/>
<sequence>MANISDDPGHGSSPAAWTAVTIMLIGVAIGTVALFLNVLFLVFVGAALVPVGLIVGGVMKKAGYGVGGSHVGSHH</sequence>
<dbReference type="EMBL" id="JBHUEA010000006">
    <property type="protein sequence ID" value="MFD1720978.1"/>
    <property type="molecule type" value="Genomic_DNA"/>
</dbReference>
<name>A0ABW4LBR7_9MICO</name>
<keyword evidence="1" id="KW-0812">Transmembrane</keyword>
<organism evidence="2 3">
    <name type="scientific">Amnibacterium endophyticum</name>
    <dbReference type="NCBI Taxonomy" id="2109337"/>
    <lineage>
        <taxon>Bacteria</taxon>
        <taxon>Bacillati</taxon>
        <taxon>Actinomycetota</taxon>
        <taxon>Actinomycetes</taxon>
        <taxon>Micrococcales</taxon>
        <taxon>Microbacteriaceae</taxon>
        <taxon>Amnibacterium</taxon>
    </lineage>
</organism>
<evidence type="ECO:0000313" key="3">
    <source>
        <dbReference type="Proteomes" id="UP001597347"/>
    </source>
</evidence>